<evidence type="ECO:0000313" key="5">
    <source>
        <dbReference type="Proteomes" id="UP000007735"/>
    </source>
</evidence>
<dbReference type="InterPro" id="IPR000182">
    <property type="entry name" value="GNAT_dom"/>
</dbReference>
<dbReference type="PANTHER" id="PTHR43877:SF2">
    <property type="entry name" value="AMINOALKYLPHOSPHONATE N-ACETYLTRANSFERASE-RELATED"/>
    <property type="match status" value="1"/>
</dbReference>
<dbReference type="Proteomes" id="UP000007735">
    <property type="component" value="Chromosome"/>
</dbReference>
<dbReference type="STRING" id="1117943.SFHH103_03677"/>
<evidence type="ECO:0000313" key="4">
    <source>
        <dbReference type="EMBL" id="CCE98168.1"/>
    </source>
</evidence>
<dbReference type="GO" id="GO:0016747">
    <property type="term" value="F:acyltransferase activity, transferring groups other than amino-acyl groups"/>
    <property type="evidence" value="ECO:0007669"/>
    <property type="project" value="InterPro"/>
</dbReference>
<dbReference type="eggNOG" id="COG0456">
    <property type="taxonomic scope" value="Bacteria"/>
</dbReference>
<dbReference type="PATRIC" id="fig|380.5.peg.3886"/>
<proteinExistence type="predicted"/>
<dbReference type="Pfam" id="PF00583">
    <property type="entry name" value="Acetyltransf_1"/>
    <property type="match status" value="1"/>
</dbReference>
<dbReference type="PROSITE" id="PS51186">
    <property type="entry name" value="GNAT"/>
    <property type="match status" value="1"/>
</dbReference>
<dbReference type="PANTHER" id="PTHR43877">
    <property type="entry name" value="AMINOALKYLPHOSPHONATE N-ACETYLTRANSFERASE-RELATED-RELATED"/>
    <property type="match status" value="1"/>
</dbReference>
<dbReference type="CDD" id="cd04301">
    <property type="entry name" value="NAT_SF"/>
    <property type="match status" value="1"/>
</dbReference>
<evidence type="ECO:0000256" key="2">
    <source>
        <dbReference type="ARBA" id="ARBA00023315"/>
    </source>
</evidence>
<organism evidence="4 5">
    <name type="scientific">Sinorhizobium fredii (strain HH103)</name>
    <dbReference type="NCBI Taxonomy" id="1117943"/>
    <lineage>
        <taxon>Bacteria</taxon>
        <taxon>Pseudomonadati</taxon>
        <taxon>Pseudomonadota</taxon>
        <taxon>Alphaproteobacteria</taxon>
        <taxon>Hyphomicrobiales</taxon>
        <taxon>Rhizobiaceae</taxon>
        <taxon>Sinorhizobium/Ensifer group</taxon>
        <taxon>Sinorhizobium</taxon>
    </lineage>
</organism>
<reference evidence="4 5" key="1">
    <citation type="journal article" date="2012" name="J. Bacteriol.">
        <title>Genome sequence of the soybean symbiont Sinorhizobium fredii HH103.</title>
        <authorList>
            <person name="Weidner S."/>
            <person name="Becker A."/>
            <person name="Bonilla I."/>
            <person name="Jaenicke S."/>
            <person name="Lloret J."/>
            <person name="Margaret I."/>
            <person name="Puhler A."/>
            <person name="Ruiz-Sainz J.E."/>
            <person name="Schneiker-Bekel S."/>
            <person name="Szczepanowski R."/>
            <person name="Vinardell J.M."/>
            <person name="Zehner S."/>
            <person name="Gottfert M."/>
        </authorList>
    </citation>
    <scope>NUCLEOTIDE SEQUENCE [LARGE SCALE GENOMIC DNA]</scope>
    <source>
        <strain evidence="4 5">HH103</strain>
    </source>
</reference>
<accession>G9A547</accession>
<name>G9A547_SINF1</name>
<dbReference type="AlphaFoldDB" id="G9A547"/>
<dbReference type="KEGG" id="sfh:SFHH103_03677"/>
<dbReference type="InterPro" id="IPR050832">
    <property type="entry name" value="Bact_Acetyltransf"/>
</dbReference>
<sequence length="185" mass="20330">MTGWRPRSTRSAIAATSVESRMETIRLGPSFDRYEELLALILKSFAYMDGRIDPPSSSHALTAESLRRRSEEEIGFAATTGPDIIGCVFCKPEPDCLYIGKLAIDPAHQGKGLGRRLLAAAEETARSFGLPALRLQTRIELTENHATFAAWGFVETSRSAHPDFTRPTSIEMRKTLSTKATSSKA</sequence>
<dbReference type="EMBL" id="HE616890">
    <property type="protein sequence ID" value="CCE98168.1"/>
    <property type="molecule type" value="Genomic_DNA"/>
</dbReference>
<dbReference type="Gene3D" id="3.40.630.30">
    <property type="match status" value="1"/>
</dbReference>
<protein>
    <submittedName>
        <fullName evidence="4">Acetyltransferase protein</fullName>
    </submittedName>
</protein>
<dbReference type="SUPFAM" id="SSF55729">
    <property type="entry name" value="Acyl-CoA N-acyltransferases (Nat)"/>
    <property type="match status" value="1"/>
</dbReference>
<evidence type="ECO:0000259" key="3">
    <source>
        <dbReference type="PROSITE" id="PS51186"/>
    </source>
</evidence>
<dbReference type="InterPro" id="IPR016181">
    <property type="entry name" value="Acyl_CoA_acyltransferase"/>
</dbReference>
<feature type="domain" description="N-acetyltransferase" evidence="3">
    <location>
        <begin position="23"/>
        <end position="177"/>
    </location>
</feature>
<keyword evidence="2" id="KW-0012">Acyltransferase</keyword>
<gene>
    <name evidence="4" type="ordered locus">SFHH103_03677</name>
</gene>
<dbReference type="HOGENOM" id="CLU_139687_1_0_5"/>
<keyword evidence="1" id="KW-0808">Transferase</keyword>
<evidence type="ECO:0000256" key="1">
    <source>
        <dbReference type="ARBA" id="ARBA00022679"/>
    </source>
</evidence>